<protein>
    <recommendedName>
        <fullName evidence="3">Methyltransferase-domain-containing protein</fullName>
    </recommendedName>
</protein>
<comment type="caution">
    <text evidence="1">The sequence shown here is derived from an EMBL/GenBank/DDBJ whole genome shotgun (WGS) entry which is preliminary data.</text>
</comment>
<dbReference type="GO" id="GO:0008757">
    <property type="term" value="F:S-adenosylmethionine-dependent methyltransferase activity"/>
    <property type="evidence" value="ECO:0007669"/>
    <property type="project" value="UniProtKB-ARBA"/>
</dbReference>
<dbReference type="SUPFAM" id="SSF53335">
    <property type="entry name" value="S-adenosyl-L-methionine-dependent methyltransferases"/>
    <property type="match status" value="1"/>
</dbReference>
<evidence type="ECO:0000313" key="2">
    <source>
        <dbReference type="Proteomes" id="UP000664534"/>
    </source>
</evidence>
<sequence>MVWYVRFLKPPKLDQKGHVRALITITNDLGDEFYPADIKLYAMTVTTEHEHEGDWMSKWQTVKWKSGMRTVWVDIVDSEAAPPVDLRLIINSNQSMEGNRISSKNIPEILGVWSDTFDRDKSQAQSTVERRYRLDSGPERAIMEESGESVARHIWDAGIVLTAFLSMLALQPSPTSDLAKLLQRSTPHGPSILELGSGCGIAGLQLADLCPTSDVLLTDLPDAMDIMNHNVERAKFVSNRGKIATAILDWDESLPERVAKRRFDLVIVSDCTYNPDSIPKLVKTLNSVADDSPNALIVVSLKVRHDSEAIFFDLMAGAGFVEAEHTAFPLPDRYRSETGQELEVVDIYVYRSRKSK</sequence>
<organism evidence="1 2">
    <name type="scientific">Imshaugia aleurites</name>
    <dbReference type="NCBI Taxonomy" id="172621"/>
    <lineage>
        <taxon>Eukaryota</taxon>
        <taxon>Fungi</taxon>
        <taxon>Dikarya</taxon>
        <taxon>Ascomycota</taxon>
        <taxon>Pezizomycotina</taxon>
        <taxon>Lecanoromycetes</taxon>
        <taxon>OSLEUM clade</taxon>
        <taxon>Lecanoromycetidae</taxon>
        <taxon>Lecanorales</taxon>
        <taxon>Lecanorineae</taxon>
        <taxon>Parmeliaceae</taxon>
        <taxon>Imshaugia</taxon>
    </lineage>
</organism>
<dbReference type="OrthoDB" id="413520at2759"/>
<reference evidence="1" key="1">
    <citation type="submission" date="2021-03" db="EMBL/GenBank/DDBJ databases">
        <authorList>
            <person name="Tagirdzhanova G."/>
        </authorList>
    </citation>
    <scope>NUCLEOTIDE SEQUENCE</scope>
</reference>
<dbReference type="CDD" id="cd02440">
    <property type="entry name" value="AdoMet_MTases"/>
    <property type="match status" value="1"/>
</dbReference>
<dbReference type="EMBL" id="CAJPDT010000018">
    <property type="protein sequence ID" value="CAF9917262.1"/>
    <property type="molecule type" value="Genomic_DNA"/>
</dbReference>
<accession>A0A8H3F2L3</accession>
<evidence type="ECO:0000313" key="1">
    <source>
        <dbReference type="EMBL" id="CAF9917262.1"/>
    </source>
</evidence>
<gene>
    <name evidence="1" type="ORF">IMSHALPRED_003519</name>
</gene>
<dbReference type="InterPro" id="IPR029063">
    <property type="entry name" value="SAM-dependent_MTases_sf"/>
</dbReference>
<dbReference type="Gene3D" id="3.40.50.150">
    <property type="entry name" value="Vaccinia Virus protein VP39"/>
    <property type="match status" value="1"/>
</dbReference>
<dbReference type="PANTHER" id="PTHR14614">
    <property type="entry name" value="HEPATOCELLULAR CARCINOMA-ASSOCIATED ANTIGEN"/>
    <property type="match status" value="1"/>
</dbReference>
<dbReference type="GO" id="GO:0005829">
    <property type="term" value="C:cytosol"/>
    <property type="evidence" value="ECO:0007669"/>
    <property type="project" value="TreeGrafter"/>
</dbReference>
<name>A0A8H3F2L3_9LECA</name>
<keyword evidence="2" id="KW-1185">Reference proteome</keyword>
<dbReference type="PANTHER" id="PTHR14614:SF132">
    <property type="entry name" value="PROTEIN-LYSINE METHYLTRANSFERASE C42C1.13"/>
    <property type="match status" value="1"/>
</dbReference>
<evidence type="ECO:0008006" key="3">
    <source>
        <dbReference type="Google" id="ProtNLM"/>
    </source>
</evidence>
<dbReference type="AlphaFoldDB" id="A0A8H3F2L3"/>
<dbReference type="Pfam" id="PF10294">
    <property type="entry name" value="Methyltransf_16"/>
    <property type="match status" value="1"/>
</dbReference>
<dbReference type="InterPro" id="IPR019410">
    <property type="entry name" value="Methyltransf_16"/>
</dbReference>
<dbReference type="Proteomes" id="UP000664534">
    <property type="component" value="Unassembled WGS sequence"/>
</dbReference>
<proteinExistence type="predicted"/>